<reference evidence="2 3" key="1">
    <citation type="submission" date="2015-11" db="EMBL/GenBank/DDBJ databases">
        <title>Genomic analysis of 38 Legionella species identifies large and diverse effector repertoires.</title>
        <authorList>
            <person name="Burstein D."/>
            <person name="Amaro F."/>
            <person name="Zusman T."/>
            <person name="Lifshitz Z."/>
            <person name="Cohen O."/>
            <person name="Gilbert J.A."/>
            <person name="Pupko T."/>
            <person name="Shuman H.A."/>
            <person name="Segal G."/>
        </authorList>
    </citation>
    <scope>NUCLEOTIDE SEQUENCE [LARGE SCALE GENOMIC DNA]</scope>
    <source>
        <strain evidence="2 3">Mt.St.Helens-9</strain>
    </source>
</reference>
<comment type="caution">
    <text evidence="2">The sequence shown here is derived from an EMBL/GenBank/DDBJ whole genome shotgun (WGS) entry which is preliminary data.</text>
</comment>
<dbReference type="RefSeq" id="WP_058483354.1">
    <property type="nucleotide sequence ID" value="NZ_CAAAII010000001.1"/>
</dbReference>
<organism evidence="2 3">
    <name type="scientific">Legionella spiritensis</name>
    <dbReference type="NCBI Taxonomy" id="452"/>
    <lineage>
        <taxon>Bacteria</taxon>
        <taxon>Pseudomonadati</taxon>
        <taxon>Pseudomonadota</taxon>
        <taxon>Gammaproteobacteria</taxon>
        <taxon>Legionellales</taxon>
        <taxon>Legionellaceae</taxon>
        <taxon>Legionella</taxon>
    </lineage>
</organism>
<dbReference type="OrthoDB" id="8645575at2"/>
<evidence type="ECO:0000313" key="2">
    <source>
        <dbReference type="EMBL" id="KTD63905.1"/>
    </source>
</evidence>
<dbReference type="PATRIC" id="fig|452.5.peg.1576"/>
<keyword evidence="3" id="KW-1185">Reference proteome</keyword>
<feature type="region of interest" description="Disordered" evidence="1">
    <location>
        <begin position="1219"/>
        <end position="1240"/>
    </location>
</feature>
<name>A0A0W0Z476_LEGSP</name>
<sequence>MKSSHEIQKVLEEEKKRMLLQLYLGEKFKDTFHMNWLDSPENYGHLIKAFDFFYNLNSENLELDAIGSSNQVTREEHEKQFQYLVALLDKSVIFSEDTPPVTIAFDEKEAGLQSLDIKQKSKSVSLRDLHAQGANLGVAEKFLNAELGQQEWLSEVDLERTLTKLGVRDKVHITRLNVEDIGMILHFEREKHGGDDQPYTIPLLINCGNSGSLYSQGSHWTEALITVNPEDETVTINYSDSMTAGLEVQGILETAANYNEVSIVNGVAKTYTAFPDIEPDIHIESENIQKDGWSCGYRALYKLLGHDAFPIPDDDLVTPWLDSIEDAPDSPELREAFYRLLLSDLVIDDEYFLAMSLDKEAFVHTDKTEQYKLDNEFAKKYLELLSGNAPSKSAVTTEHFKDEYGVIAKVINELRITTGRLDSLIRLREGINKIMKDKDLSSDARIFALLDVFATEYNTILNSSGGSNSRLAKDLNTFCMKHFGVELQKNSRHLQKDGLLLRMLTKLTQSVVSEESLLPPIINTSSQPKKPSISAPVIGSKKIVNPTISPSVDSVKLKSDGGDTQLRSSKKLSRLGTMFGQTQFCYGEKPGGVEPGFRAIDLDETFFNELGKILPSLNEDKFAVLMKSLESDSLKHKQMAFATLINKWSPNPHEKDDLDPDVVELCEHIKEAVSKNTRLSAWMYKLDYAGKGESKKRTDANNEAIREFVGTRLAGIFSSQNQKQDIAWVKGPTGPHALLACGWKNGLQELRTYLHGGQEPDYQGILVEDKKSLVKRSKMVPGLGKNLIFGIAIGDRDGIGKDAQNKGFAEGAFYGFDYGKPYEGKGVSGTLTDDFMFEDPGASAPAIFRGSSKIGIARHFMYRNYSIFYDTPLSDRMFGVHLLRKMITGENPSEEVIKSYPGLRQELYRVQQRTPSTETLLSRLGEIRIHCDEGSDLQNLVDGLVVQIGSGKLSNFDHYFAEIKIDLIREALKTGMSYKELHGYLDFIDEMAVHATTSNRNILNVFEKRLLLTKEEVDFIDKMEKTVSPTSVMSHDGHVFLNEMRIDPLKKRIPFQLELLENGTYVLSTTKQKLIDDLNHQFKLDFKISSTGLSCNLTSDQLIVLMDNVNQQYHSKRQQLLTEPTYRLETFPYITSLLNKGIPKDSQAIVEVAWRSDKSLSFRLTVKTEAQAKMVQTIFNLDVKPEINRPMIVEDITPKQHHKFQQKVAHIYEERELESSKKLMTSKEPPKTSSKWQKLHDKVERTESMEEISASDALINRYRSLISDSKHLPKLEDIIKEMDPSNAERIMTYNDETLSHPDNIKCIMEDNLSSIKIIAKEIELPVVKDGEFNQSYTQ</sequence>
<evidence type="ECO:0000256" key="1">
    <source>
        <dbReference type="SAM" id="MobiDB-lite"/>
    </source>
</evidence>
<accession>A0A0W0Z476</accession>
<gene>
    <name evidence="2" type="ORF">Lspi_1424</name>
</gene>
<evidence type="ECO:0000313" key="3">
    <source>
        <dbReference type="Proteomes" id="UP000054877"/>
    </source>
</evidence>
<dbReference type="Proteomes" id="UP000054877">
    <property type="component" value="Unassembled WGS sequence"/>
</dbReference>
<protein>
    <submittedName>
        <fullName evidence="2">Uncharacterized protein</fullName>
    </submittedName>
</protein>
<dbReference type="EMBL" id="LNYX01000014">
    <property type="protein sequence ID" value="KTD63905.1"/>
    <property type="molecule type" value="Genomic_DNA"/>
</dbReference>
<proteinExistence type="predicted"/>